<dbReference type="SUPFAM" id="SSF46955">
    <property type="entry name" value="Putative DNA-binding domain"/>
    <property type="match status" value="1"/>
</dbReference>
<feature type="coiled-coil region" evidence="5">
    <location>
        <begin position="87"/>
        <end position="118"/>
    </location>
</feature>
<keyword evidence="3" id="KW-0238">DNA-binding</keyword>
<dbReference type="GO" id="GO:0003677">
    <property type="term" value="F:DNA binding"/>
    <property type="evidence" value="ECO:0007669"/>
    <property type="project" value="UniProtKB-KW"/>
</dbReference>
<dbReference type="EMBL" id="WNBM01000003">
    <property type="protein sequence ID" value="MTT75896.1"/>
    <property type="molecule type" value="Genomic_DNA"/>
</dbReference>
<dbReference type="Proteomes" id="UP000484547">
    <property type="component" value="Unassembled WGS sequence"/>
</dbReference>
<comment type="caution">
    <text evidence="7">The sequence shown here is derived from an EMBL/GenBank/DDBJ whole genome shotgun (WGS) entry which is preliminary data.</text>
</comment>
<evidence type="ECO:0000313" key="9">
    <source>
        <dbReference type="Proteomes" id="UP000443070"/>
    </source>
</evidence>
<dbReference type="PANTHER" id="PTHR30204:SF69">
    <property type="entry name" value="MERR-FAMILY TRANSCRIPTIONAL REGULATOR"/>
    <property type="match status" value="1"/>
</dbReference>
<dbReference type="InterPro" id="IPR047057">
    <property type="entry name" value="MerR_fam"/>
</dbReference>
<dbReference type="PROSITE" id="PS50937">
    <property type="entry name" value="HTH_MERR_2"/>
    <property type="match status" value="1"/>
</dbReference>
<dbReference type="EMBL" id="WNBW01000003">
    <property type="protein sequence ID" value="MTU03958.1"/>
    <property type="molecule type" value="Genomic_DNA"/>
</dbReference>
<evidence type="ECO:0000256" key="1">
    <source>
        <dbReference type="ARBA" id="ARBA00022491"/>
    </source>
</evidence>
<evidence type="ECO:0000313" key="7">
    <source>
        <dbReference type="EMBL" id="MTT75896.1"/>
    </source>
</evidence>
<dbReference type="InterPro" id="IPR000551">
    <property type="entry name" value="MerR-type_HTH_dom"/>
</dbReference>
<dbReference type="SMART" id="SM00422">
    <property type="entry name" value="HTH_MERR"/>
    <property type="match status" value="1"/>
</dbReference>
<dbReference type="OrthoDB" id="9814833at2"/>
<sequence>MEKNKKKLFTTGELASLCNIHRKTLLFYDRLGLIKPEFIDDNGYRYYARRQFFSLEIILALRKLDISLPEIGEYLNNKSTSNYKDLLAKHANILDQLLLNLQKMRSELSDRINFLENTEALPVESVHLTAEAEEYLFLSDPVPQNADLKIRTKISAQHLSTLADYVTFNNHVSGYILDKTAFIAGKRPHTKYFYQSFSQPFDSPYFFLKAAGSYATIYFEGIYCSYGKPYVTMLYQYLQDNNLQAVSDLYMTSIRNHWVTNDNGSYLNKLSVKVKK</sequence>
<evidence type="ECO:0000256" key="2">
    <source>
        <dbReference type="ARBA" id="ARBA00023015"/>
    </source>
</evidence>
<dbReference type="SUPFAM" id="SSF55136">
    <property type="entry name" value="Probable bacterial effector-binding domain"/>
    <property type="match status" value="1"/>
</dbReference>
<protein>
    <submittedName>
        <fullName evidence="7">MerR family transcriptional regulator</fullName>
    </submittedName>
</protein>
<evidence type="ECO:0000256" key="3">
    <source>
        <dbReference type="ARBA" id="ARBA00023125"/>
    </source>
</evidence>
<evidence type="ECO:0000313" key="10">
    <source>
        <dbReference type="Proteomes" id="UP000484547"/>
    </source>
</evidence>
<dbReference type="InterPro" id="IPR011256">
    <property type="entry name" value="Reg_factor_effector_dom_sf"/>
</dbReference>
<evidence type="ECO:0000256" key="5">
    <source>
        <dbReference type="SAM" id="Coils"/>
    </source>
</evidence>
<dbReference type="Gene3D" id="3.20.80.10">
    <property type="entry name" value="Regulatory factor, effector binding domain"/>
    <property type="match status" value="1"/>
</dbReference>
<dbReference type="AlphaFoldDB" id="A0A7X2XFQ3"/>
<keyword evidence="1" id="KW-0678">Repressor</keyword>
<reference evidence="9 10" key="1">
    <citation type="journal article" date="2019" name="Nat. Med.">
        <title>A library of human gut bacterial isolates paired with longitudinal multiomics data enables mechanistic microbiome research.</title>
        <authorList>
            <person name="Poyet M."/>
            <person name="Groussin M."/>
            <person name="Gibbons S.M."/>
            <person name="Avila-Pacheco J."/>
            <person name="Jiang X."/>
            <person name="Kearney S.M."/>
            <person name="Perrotta A.R."/>
            <person name="Berdy B."/>
            <person name="Zhao S."/>
            <person name="Lieberman T.D."/>
            <person name="Swanson P.K."/>
            <person name="Smith M."/>
            <person name="Roesemann S."/>
            <person name="Alexander J.E."/>
            <person name="Rich S.A."/>
            <person name="Livny J."/>
            <person name="Vlamakis H."/>
            <person name="Clish C."/>
            <person name="Bullock K."/>
            <person name="Deik A."/>
            <person name="Scott J."/>
            <person name="Pierce K.A."/>
            <person name="Xavier R.J."/>
            <person name="Alm E.J."/>
        </authorList>
    </citation>
    <scope>NUCLEOTIDE SEQUENCE [LARGE SCALE GENOMIC DNA]</scope>
    <source>
        <strain evidence="7 10">BIOML-A13</strain>
        <strain evidence="8 9">BIOML-A3</strain>
    </source>
</reference>
<keyword evidence="9" id="KW-1185">Reference proteome</keyword>
<dbReference type="Pfam" id="PF00376">
    <property type="entry name" value="MerR"/>
    <property type="match status" value="1"/>
</dbReference>
<evidence type="ECO:0000256" key="4">
    <source>
        <dbReference type="ARBA" id="ARBA00023163"/>
    </source>
</evidence>
<dbReference type="InterPro" id="IPR009061">
    <property type="entry name" value="DNA-bd_dom_put_sf"/>
</dbReference>
<gene>
    <name evidence="7" type="ORF">GMD11_06425</name>
    <name evidence="8" type="ORF">GMD18_06070</name>
</gene>
<keyword evidence="5" id="KW-0175">Coiled coil</keyword>
<dbReference type="Pfam" id="PF09278">
    <property type="entry name" value="MerR-DNA-bind"/>
    <property type="match status" value="1"/>
</dbReference>
<dbReference type="RefSeq" id="WP_154338790.1">
    <property type="nucleotide sequence ID" value="NZ_DBFCBI010000099.1"/>
</dbReference>
<organism evidence="7 10">
    <name type="scientific">Phascolarctobacterium faecium</name>
    <dbReference type="NCBI Taxonomy" id="33025"/>
    <lineage>
        <taxon>Bacteria</taxon>
        <taxon>Bacillati</taxon>
        <taxon>Bacillota</taxon>
        <taxon>Negativicutes</taxon>
        <taxon>Acidaminococcales</taxon>
        <taxon>Acidaminococcaceae</taxon>
        <taxon>Phascolarctobacterium</taxon>
    </lineage>
</organism>
<feature type="domain" description="HTH merR-type" evidence="6">
    <location>
        <begin position="8"/>
        <end position="77"/>
    </location>
</feature>
<dbReference type="PANTHER" id="PTHR30204">
    <property type="entry name" value="REDOX-CYCLING DRUG-SENSING TRANSCRIPTIONAL ACTIVATOR SOXR"/>
    <property type="match status" value="1"/>
</dbReference>
<proteinExistence type="predicted"/>
<dbReference type="Proteomes" id="UP000443070">
    <property type="component" value="Unassembled WGS sequence"/>
</dbReference>
<dbReference type="InterPro" id="IPR015358">
    <property type="entry name" value="Tscrpt_reg_MerR_DNA-bd"/>
</dbReference>
<name>A0A7X2XFQ3_9FIRM</name>
<dbReference type="Gene3D" id="1.10.1660.10">
    <property type="match status" value="1"/>
</dbReference>
<keyword evidence="2" id="KW-0805">Transcription regulation</keyword>
<evidence type="ECO:0000313" key="8">
    <source>
        <dbReference type="EMBL" id="MTU03958.1"/>
    </source>
</evidence>
<dbReference type="GO" id="GO:0003700">
    <property type="term" value="F:DNA-binding transcription factor activity"/>
    <property type="evidence" value="ECO:0007669"/>
    <property type="project" value="InterPro"/>
</dbReference>
<accession>A0A7X2XFQ3</accession>
<evidence type="ECO:0000259" key="6">
    <source>
        <dbReference type="PROSITE" id="PS50937"/>
    </source>
</evidence>
<keyword evidence="4" id="KW-0804">Transcription</keyword>